<keyword evidence="2" id="KW-1185">Reference proteome</keyword>
<dbReference type="Proteomes" id="UP000319094">
    <property type="component" value="Unassembled WGS sequence"/>
</dbReference>
<dbReference type="OrthoDB" id="2982262at2"/>
<accession>A0A542Y9M1</accession>
<dbReference type="EMBL" id="VFON01000001">
    <property type="protein sequence ID" value="TQL44786.1"/>
    <property type="molecule type" value="Genomic_DNA"/>
</dbReference>
<gene>
    <name evidence="1" type="ORF">FB468_2857</name>
</gene>
<dbReference type="AlphaFoldDB" id="A0A542Y9M1"/>
<evidence type="ECO:0000313" key="1">
    <source>
        <dbReference type="EMBL" id="TQL44786.1"/>
    </source>
</evidence>
<reference evidence="1 2" key="1">
    <citation type="submission" date="2019-06" db="EMBL/GenBank/DDBJ databases">
        <title>Sequencing the genomes of 1000 actinobacteria strains.</title>
        <authorList>
            <person name="Klenk H.-P."/>
        </authorList>
    </citation>
    <scope>NUCLEOTIDE SEQUENCE [LARGE SCALE GENOMIC DNA]</scope>
    <source>
        <strain evidence="1 2">DSM 8803</strain>
    </source>
</reference>
<organism evidence="1 2">
    <name type="scientific">Leucobacter komagatae</name>
    <dbReference type="NCBI Taxonomy" id="55969"/>
    <lineage>
        <taxon>Bacteria</taxon>
        <taxon>Bacillati</taxon>
        <taxon>Actinomycetota</taxon>
        <taxon>Actinomycetes</taxon>
        <taxon>Micrococcales</taxon>
        <taxon>Microbacteriaceae</taxon>
        <taxon>Leucobacter</taxon>
    </lineage>
</organism>
<comment type="caution">
    <text evidence="1">The sequence shown here is derived from an EMBL/GenBank/DDBJ whole genome shotgun (WGS) entry which is preliminary data.</text>
</comment>
<dbReference type="RefSeq" id="WP_141887911.1">
    <property type="nucleotide sequence ID" value="NZ_BAAAUY010000018.1"/>
</dbReference>
<protein>
    <submittedName>
        <fullName evidence="1">Uncharacterized protein</fullName>
    </submittedName>
</protein>
<evidence type="ECO:0000313" key="2">
    <source>
        <dbReference type="Proteomes" id="UP000319094"/>
    </source>
</evidence>
<proteinExistence type="predicted"/>
<sequence>MHVQSLSALKQSVGSHFQAKARYRGTVRHNPERDREDGFVRFLLFDSFAFGFGFSGAPYTSVSCFYEASEGLTTTVLLGIDLAFVENDEESISRALRHVEHYCRLRLPDKYLAAWEVGEPSN</sequence>
<name>A0A542Y9M1_9MICO</name>